<accession>A0ABQ2KEK0</accession>
<evidence type="ECO:0000313" key="1">
    <source>
        <dbReference type="EMBL" id="GGN79177.1"/>
    </source>
</evidence>
<dbReference type="EMBL" id="BMNE01000003">
    <property type="protein sequence ID" value="GGN79177.1"/>
    <property type="molecule type" value="Genomic_DNA"/>
</dbReference>
<gene>
    <name evidence="1" type="ORF">GCM10011610_27350</name>
</gene>
<dbReference type="Pfam" id="PF19564">
    <property type="entry name" value="DUF6086"/>
    <property type="match status" value="1"/>
</dbReference>
<proteinExistence type="predicted"/>
<dbReference type="RefSeq" id="WP_189027868.1">
    <property type="nucleotide sequence ID" value="NZ_BMNE01000003.1"/>
</dbReference>
<dbReference type="Proteomes" id="UP000658127">
    <property type="component" value="Unassembled WGS sequence"/>
</dbReference>
<reference evidence="2" key="1">
    <citation type="journal article" date="2019" name="Int. J. Syst. Evol. Microbiol.">
        <title>The Global Catalogue of Microorganisms (GCM) 10K type strain sequencing project: providing services to taxonomists for standard genome sequencing and annotation.</title>
        <authorList>
            <consortium name="The Broad Institute Genomics Platform"/>
            <consortium name="The Broad Institute Genome Sequencing Center for Infectious Disease"/>
            <person name="Wu L."/>
            <person name="Ma J."/>
        </authorList>
    </citation>
    <scope>NUCLEOTIDE SEQUENCE [LARGE SCALE GENOMIC DNA]</scope>
    <source>
        <strain evidence="2">CGMCC 4.7329</strain>
    </source>
</reference>
<dbReference type="InterPro" id="IPR045732">
    <property type="entry name" value="DUF6086"/>
</dbReference>
<keyword evidence="2" id="KW-1185">Reference proteome</keyword>
<protein>
    <recommendedName>
        <fullName evidence="3">TetR family transcriptional regulator</fullName>
    </recommendedName>
</protein>
<evidence type="ECO:0000313" key="2">
    <source>
        <dbReference type="Proteomes" id="UP000658127"/>
    </source>
</evidence>
<evidence type="ECO:0008006" key="3">
    <source>
        <dbReference type="Google" id="ProtNLM"/>
    </source>
</evidence>
<name>A0ABQ2KEK0_9NOCA</name>
<sequence>MSHCFEIDGDTVWNPSSRTGRLFIAIASSLESYLDMPTGLRQRSNDPDAYDVDLGQFRLFAESLRNDYASTSNPVYRSLIENFLAISLAMLAWTGTPFEQRSELEAQLVATIEAMQESMPR</sequence>
<comment type="caution">
    <text evidence="1">The sequence shown here is derived from an EMBL/GenBank/DDBJ whole genome shotgun (WGS) entry which is preliminary data.</text>
</comment>
<organism evidence="1 2">
    <name type="scientific">Nocardia rhizosphaerihabitans</name>
    <dbReference type="NCBI Taxonomy" id="1691570"/>
    <lineage>
        <taxon>Bacteria</taxon>
        <taxon>Bacillati</taxon>
        <taxon>Actinomycetota</taxon>
        <taxon>Actinomycetes</taxon>
        <taxon>Mycobacteriales</taxon>
        <taxon>Nocardiaceae</taxon>
        <taxon>Nocardia</taxon>
    </lineage>
</organism>